<protein>
    <submittedName>
        <fullName evidence="1">Uncharacterized protein</fullName>
    </submittedName>
</protein>
<keyword evidence="2" id="KW-1185">Reference proteome</keyword>
<accession>A0A5B2VVT8</accession>
<reference evidence="1 2" key="1">
    <citation type="submission" date="2019-09" db="EMBL/GenBank/DDBJ databases">
        <title>Chitinophaga ginsengihumi sp. nov., isolated from soil of ginseng rhizosphere.</title>
        <authorList>
            <person name="Lee J."/>
        </authorList>
    </citation>
    <scope>NUCLEOTIDE SEQUENCE [LARGE SCALE GENOMIC DNA]</scope>
    <source>
        <strain evidence="1 2">BN140078</strain>
    </source>
</reference>
<dbReference type="Proteomes" id="UP000324611">
    <property type="component" value="Unassembled WGS sequence"/>
</dbReference>
<comment type="caution">
    <text evidence="1">The sequence shown here is derived from an EMBL/GenBank/DDBJ whole genome shotgun (WGS) entry which is preliminary data.</text>
</comment>
<dbReference type="EMBL" id="VUOC01000002">
    <property type="protein sequence ID" value="KAA2242844.1"/>
    <property type="molecule type" value="Genomic_DNA"/>
</dbReference>
<sequence length="99" mass="11488">MKLEKNTAEFWDAVAANVEWEAIEMNEGHQLRAIIPCINGRRYTFDYWPKKRKITLVGSNVFKVVGDRNTVGGFIDSYIRKTLKTIPVKRFKPAQNTEK</sequence>
<organism evidence="1 2">
    <name type="scientific">Chitinophaga agrisoli</name>
    <dbReference type="NCBI Taxonomy" id="2607653"/>
    <lineage>
        <taxon>Bacteria</taxon>
        <taxon>Pseudomonadati</taxon>
        <taxon>Bacteroidota</taxon>
        <taxon>Chitinophagia</taxon>
        <taxon>Chitinophagales</taxon>
        <taxon>Chitinophagaceae</taxon>
        <taxon>Chitinophaga</taxon>
    </lineage>
</organism>
<dbReference type="RefSeq" id="WP_149837720.1">
    <property type="nucleotide sequence ID" value="NZ_VUOC01000002.1"/>
</dbReference>
<dbReference type="AlphaFoldDB" id="A0A5B2VVT8"/>
<proteinExistence type="predicted"/>
<evidence type="ECO:0000313" key="1">
    <source>
        <dbReference type="EMBL" id="KAA2242844.1"/>
    </source>
</evidence>
<gene>
    <name evidence="1" type="ORF">F0L74_09965</name>
</gene>
<evidence type="ECO:0000313" key="2">
    <source>
        <dbReference type="Proteomes" id="UP000324611"/>
    </source>
</evidence>
<reference evidence="1 2" key="2">
    <citation type="submission" date="2019-09" db="EMBL/GenBank/DDBJ databases">
        <authorList>
            <person name="Jin C."/>
        </authorList>
    </citation>
    <scope>NUCLEOTIDE SEQUENCE [LARGE SCALE GENOMIC DNA]</scope>
    <source>
        <strain evidence="1 2">BN140078</strain>
    </source>
</reference>
<name>A0A5B2VVT8_9BACT</name>